<dbReference type="AlphaFoldDB" id="A0A1G8G8G8"/>
<dbReference type="SUPFAM" id="SSF50156">
    <property type="entry name" value="PDZ domain-like"/>
    <property type="match status" value="1"/>
</dbReference>
<dbReference type="InterPro" id="IPR020568">
    <property type="entry name" value="Ribosomal_Su5_D2-typ_SF"/>
</dbReference>
<accession>A0A1G8G8G8</accession>
<dbReference type="Pfam" id="PF13180">
    <property type="entry name" value="PDZ_2"/>
    <property type="match status" value="1"/>
</dbReference>
<dbReference type="NCBIfam" id="NF041438">
    <property type="entry name" value="SepM_fam_S16"/>
    <property type="match status" value="1"/>
</dbReference>
<feature type="active site" evidence="1">
    <location>
        <position position="288"/>
    </location>
</feature>
<dbReference type="EC" id="3.4.21.53" evidence="1"/>
<dbReference type="InterPro" id="IPR027065">
    <property type="entry name" value="Lon_Prtase"/>
</dbReference>
<name>A0A1G8G8G8_9BACI</name>
<gene>
    <name evidence="5" type="ORF">SAMN05216352_103268</name>
</gene>
<dbReference type="InterPro" id="IPR001478">
    <property type="entry name" value="PDZ"/>
</dbReference>
<dbReference type="PROSITE" id="PS50106">
    <property type="entry name" value="PDZ"/>
    <property type="match status" value="1"/>
</dbReference>
<dbReference type="SMART" id="SM00228">
    <property type="entry name" value="PDZ"/>
    <property type="match status" value="1"/>
</dbReference>
<dbReference type="InterPro" id="IPR008269">
    <property type="entry name" value="Lon_proteolytic"/>
</dbReference>
<feature type="domain" description="Lon proteolytic" evidence="4">
    <location>
        <begin position="239"/>
        <end position="345"/>
    </location>
</feature>
<dbReference type="SUPFAM" id="SSF54211">
    <property type="entry name" value="Ribosomal protein S5 domain 2-like"/>
    <property type="match status" value="1"/>
</dbReference>
<dbReference type="GO" id="GO:0005524">
    <property type="term" value="F:ATP binding"/>
    <property type="evidence" value="ECO:0007669"/>
    <property type="project" value="InterPro"/>
</dbReference>
<reference evidence="5 6" key="1">
    <citation type="submission" date="2016-10" db="EMBL/GenBank/DDBJ databases">
        <authorList>
            <person name="de Groot N.N."/>
        </authorList>
    </citation>
    <scope>NUCLEOTIDE SEQUENCE [LARGE SCALE GENOMIC DNA]</scope>
    <source>
        <strain evidence="6">P4B,CCM 7963,CECT 7998,DSM 25260,IBRC-M 10614,KCTC 13821</strain>
    </source>
</reference>
<dbReference type="Proteomes" id="UP000199017">
    <property type="component" value="Unassembled WGS sequence"/>
</dbReference>
<evidence type="ECO:0000259" key="4">
    <source>
        <dbReference type="PROSITE" id="PS51786"/>
    </source>
</evidence>
<dbReference type="EMBL" id="FNDU01000003">
    <property type="protein sequence ID" value="SDH90576.1"/>
    <property type="molecule type" value="Genomic_DNA"/>
</dbReference>
<dbReference type="GO" id="GO:0030163">
    <property type="term" value="P:protein catabolic process"/>
    <property type="evidence" value="ECO:0007669"/>
    <property type="project" value="InterPro"/>
</dbReference>
<evidence type="ECO:0000313" key="6">
    <source>
        <dbReference type="Proteomes" id="UP000199017"/>
    </source>
</evidence>
<evidence type="ECO:0000256" key="1">
    <source>
        <dbReference type="PROSITE-ProRule" id="PRU01122"/>
    </source>
</evidence>
<feature type="active site" evidence="1">
    <location>
        <position position="243"/>
    </location>
</feature>
<keyword evidence="6" id="KW-1185">Reference proteome</keyword>
<dbReference type="InterPro" id="IPR036034">
    <property type="entry name" value="PDZ_sf"/>
</dbReference>
<dbReference type="GO" id="GO:0004176">
    <property type="term" value="F:ATP-dependent peptidase activity"/>
    <property type="evidence" value="ECO:0007669"/>
    <property type="project" value="UniProtKB-UniRule"/>
</dbReference>
<dbReference type="STRING" id="930129.SAMN05216352_103268"/>
<dbReference type="PANTHER" id="PTHR10046">
    <property type="entry name" value="ATP DEPENDENT LON PROTEASE FAMILY MEMBER"/>
    <property type="match status" value="1"/>
</dbReference>
<dbReference type="RefSeq" id="WP_091582801.1">
    <property type="nucleotide sequence ID" value="NZ_FNDU01000003.1"/>
</dbReference>
<feature type="transmembrane region" description="Helical" evidence="2">
    <location>
        <begin position="12"/>
        <end position="34"/>
    </location>
</feature>
<dbReference type="GO" id="GO:0006508">
    <property type="term" value="P:proteolysis"/>
    <property type="evidence" value="ECO:0007669"/>
    <property type="project" value="UniProtKB-KW"/>
</dbReference>
<keyword evidence="2" id="KW-0812">Transmembrane</keyword>
<keyword evidence="2" id="KW-0472">Membrane</keyword>
<organism evidence="5 6">
    <name type="scientific">Alteribacillus bidgolensis</name>
    <dbReference type="NCBI Taxonomy" id="930129"/>
    <lineage>
        <taxon>Bacteria</taxon>
        <taxon>Bacillati</taxon>
        <taxon>Bacillota</taxon>
        <taxon>Bacilli</taxon>
        <taxon>Bacillales</taxon>
        <taxon>Bacillaceae</taxon>
        <taxon>Alteribacillus</taxon>
    </lineage>
</organism>
<dbReference type="GO" id="GO:0004252">
    <property type="term" value="F:serine-type endopeptidase activity"/>
    <property type="evidence" value="ECO:0007669"/>
    <property type="project" value="UniProtKB-UniRule"/>
</dbReference>
<sequence>MARNKKPGIRRSWVLLIVLILILLLNQIPLPYFYSQPGEATALADMITVEEGFGEEGQFYLTTIRQRRANVPLYIWAQFSDYREVVPTDLYLQENETDEEYFHRQEMMMDSAQQASKMVAYEKAGFEFDVEYKGIRVTEVIEKMDASNHLQEGDLITELNRETLQTLEEMNALLEGKKAGEEVELTVQRGDQTQTETVKVDTFPEEMNAESNTGLGLLYPFTQRSVYFDPEVTIEAGAIGGPSAGLMFALEIYNQLTEGDLTGGMDVAGTGSIDDEGNVGRIGGIAQKIVAADKSGVDIFFAPDDDIADPSNYETAVKTAEDINTDMKVVPVKEFDDAVSYLESRLEEKTVNETDQAS</sequence>
<keyword evidence="1" id="KW-0645">Protease</keyword>
<comment type="similarity">
    <text evidence="1">Belongs to the peptidase S16 family.</text>
</comment>
<dbReference type="InterPro" id="IPR014721">
    <property type="entry name" value="Ribsml_uS5_D2-typ_fold_subgr"/>
</dbReference>
<evidence type="ECO:0000259" key="3">
    <source>
        <dbReference type="PROSITE" id="PS50106"/>
    </source>
</evidence>
<evidence type="ECO:0000313" key="5">
    <source>
        <dbReference type="EMBL" id="SDH90576.1"/>
    </source>
</evidence>
<keyword evidence="1" id="KW-0720">Serine protease</keyword>
<dbReference type="PROSITE" id="PS51786">
    <property type="entry name" value="LON_PROTEOLYTIC"/>
    <property type="match status" value="1"/>
</dbReference>
<dbReference type="Pfam" id="PF05362">
    <property type="entry name" value="Lon_C"/>
    <property type="match status" value="1"/>
</dbReference>
<feature type="domain" description="PDZ" evidence="3">
    <location>
        <begin position="106"/>
        <end position="191"/>
    </location>
</feature>
<dbReference type="Gene3D" id="3.30.230.10">
    <property type="match status" value="1"/>
</dbReference>
<evidence type="ECO:0000256" key="2">
    <source>
        <dbReference type="SAM" id="Phobius"/>
    </source>
</evidence>
<proteinExistence type="inferred from homology"/>
<keyword evidence="2" id="KW-1133">Transmembrane helix</keyword>
<comment type="catalytic activity">
    <reaction evidence="1">
        <text>Hydrolysis of proteins in presence of ATP.</text>
        <dbReference type="EC" id="3.4.21.53"/>
    </reaction>
</comment>
<protein>
    <recommendedName>
        <fullName evidence="1">endopeptidase La</fullName>
        <ecNumber evidence="1">3.4.21.53</ecNumber>
    </recommendedName>
</protein>
<keyword evidence="1" id="KW-0378">Hydrolase</keyword>
<dbReference type="OrthoDB" id="2356897at2"/>